<feature type="transmembrane region" description="Helical" evidence="1">
    <location>
        <begin position="59"/>
        <end position="77"/>
    </location>
</feature>
<gene>
    <name evidence="2" type="ORF">BTO14_10575</name>
</gene>
<keyword evidence="1" id="KW-0812">Transmembrane</keyword>
<dbReference type="Proteomes" id="UP000247345">
    <property type="component" value="Unassembled WGS sequence"/>
</dbReference>
<keyword evidence="1" id="KW-1133">Transmembrane helix</keyword>
<dbReference type="RefSeq" id="WP_105049448.1">
    <property type="nucleotide sequence ID" value="NZ_CP150661.1"/>
</dbReference>
<sequence length="208" mass="24802">MGLTVFVLFLYTTTAIVAVSFFKKYKLPYFKYFLGYVITVIVFEYIVQLANFYGHATKGIYNIYTFFEYNLVALIYFKLTKETVSHKWIKYLMILFNIIYLFSFIFKRIQDYTVLLGALIVCLFMVFYLKELLKSDRIISFEKSLPFWITIAFLLYYLTSLPFYTWLYVIGIESKKDGITLFKVQRIIIILTHFCFIAGLIWSSKEEN</sequence>
<proteinExistence type="predicted"/>
<organism evidence="2 3">
    <name type="scientific">Polaribacter butkevichii</name>
    <dbReference type="NCBI Taxonomy" id="218490"/>
    <lineage>
        <taxon>Bacteria</taxon>
        <taxon>Pseudomonadati</taxon>
        <taxon>Bacteroidota</taxon>
        <taxon>Flavobacteriia</taxon>
        <taxon>Flavobacteriales</taxon>
        <taxon>Flavobacteriaceae</taxon>
    </lineage>
</organism>
<keyword evidence="3" id="KW-1185">Reference proteome</keyword>
<comment type="caution">
    <text evidence="2">The sequence shown here is derived from an EMBL/GenBank/DDBJ whole genome shotgun (WGS) entry which is preliminary data.</text>
</comment>
<dbReference type="OrthoDB" id="1453530at2"/>
<evidence type="ECO:0000313" key="2">
    <source>
        <dbReference type="EMBL" id="PQJ68510.1"/>
    </source>
</evidence>
<feature type="transmembrane region" description="Helical" evidence="1">
    <location>
        <begin position="145"/>
        <end position="164"/>
    </location>
</feature>
<accession>A0A2P6C6G3</accession>
<feature type="transmembrane region" description="Helical" evidence="1">
    <location>
        <begin position="184"/>
        <end position="202"/>
    </location>
</feature>
<feature type="transmembrane region" description="Helical" evidence="1">
    <location>
        <begin position="112"/>
        <end position="133"/>
    </location>
</feature>
<reference evidence="2 3" key="1">
    <citation type="submission" date="2016-12" db="EMBL/GenBank/DDBJ databases">
        <title>Trade-off between light-utilization and light-protection in marine flavobacteria.</title>
        <authorList>
            <person name="Kumagai Y."/>
            <person name="Yoshizawa S."/>
            <person name="Kogure K."/>
            <person name="Iwasaki W."/>
        </authorList>
    </citation>
    <scope>NUCLEOTIDE SEQUENCE [LARGE SCALE GENOMIC DNA]</scope>
    <source>
        <strain evidence="2 3">KCTC 12100</strain>
    </source>
</reference>
<feature type="transmembrane region" description="Helical" evidence="1">
    <location>
        <begin position="89"/>
        <end position="106"/>
    </location>
</feature>
<evidence type="ECO:0000313" key="3">
    <source>
        <dbReference type="Proteomes" id="UP000247345"/>
    </source>
</evidence>
<evidence type="ECO:0000256" key="1">
    <source>
        <dbReference type="SAM" id="Phobius"/>
    </source>
</evidence>
<dbReference type="AlphaFoldDB" id="A0A2P6C6G3"/>
<feature type="transmembrane region" description="Helical" evidence="1">
    <location>
        <begin position="6"/>
        <end position="22"/>
    </location>
</feature>
<keyword evidence="1" id="KW-0472">Membrane</keyword>
<protein>
    <submittedName>
        <fullName evidence="2">Uncharacterized protein</fullName>
    </submittedName>
</protein>
<feature type="transmembrane region" description="Helical" evidence="1">
    <location>
        <begin position="29"/>
        <end position="47"/>
    </location>
</feature>
<name>A0A2P6C6G3_9FLAO</name>
<dbReference type="EMBL" id="MSCK01000002">
    <property type="protein sequence ID" value="PQJ68510.1"/>
    <property type="molecule type" value="Genomic_DNA"/>
</dbReference>